<sequence length="429" mass="45172">MSPSATAALDADGVSAVDVDATTVPSTKPAFRVLGAISSMHMVNDMMQSLILAMYPILKGEFSLSFVQIGLITLTYQLTASLLQPLVGLFTDSRPQRYSLPFGMTCTLTGLMLLAFAPSFAVVLLAAAFVGIGSSIFHPESSRIARLASGGQHGYAQSVFQVGGNAGTALGPLLAAAVIVPFGQRSVAWFGLAALLGIVVLLQVGRWYATHPIVGAGRTKALVAAPYPRKVVIGAVAVLLALIFSKYFYMAGLSSFYTFYLIERFGMTVQNAQLHLFYFLFASAVGTVVGGPIGDRIGRKPVIWVSILGVAPFTMLLPHADLFWTTTLTIVIGLVLSSAFSAILVYAQELIPGKVGMVSGLFFGFAFGMGGLGAAVLGLFADRTSIAFVYQAIAYLPLLGLVAILLPRKVRASASGRQEGGVRASSTRP</sequence>
<evidence type="ECO:0000256" key="2">
    <source>
        <dbReference type="ARBA" id="ARBA00022989"/>
    </source>
</evidence>
<protein>
    <submittedName>
        <fullName evidence="6">FSR family fosmidomycin resistance protein-like MFS transporter</fullName>
    </submittedName>
</protein>
<dbReference type="OrthoDB" id="9770492at2"/>
<evidence type="ECO:0000256" key="3">
    <source>
        <dbReference type="ARBA" id="ARBA00023136"/>
    </source>
</evidence>
<proteinExistence type="predicted"/>
<dbReference type="InterPro" id="IPR011701">
    <property type="entry name" value="MFS"/>
</dbReference>
<comment type="caution">
    <text evidence="6">The sequence shown here is derived from an EMBL/GenBank/DDBJ whole genome shotgun (WGS) entry which is preliminary data.</text>
</comment>
<evidence type="ECO:0000256" key="1">
    <source>
        <dbReference type="ARBA" id="ARBA00022692"/>
    </source>
</evidence>
<feature type="transmembrane region" description="Helical" evidence="4">
    <location>
        <begin position="358"/>
        <end position="381"/>
    </location>
</feature>
<dbReference type="AlphaFoldDB" id="A0A4R7PE12"/>
<evidence type="ECO:0000313" key="6">
    <source>
        <dbReference type="EMBL" id="TDU31781.1"/>
    </source>
</evidence>
<feature type="domain" description="Major facilitator superfamily (MFS) profile" evidence="5">
    <location>
        <begin position="33"/>
        <end position="412"/>
    </location>
</feature>
<evidence type="ECO:0000256" key="4">
    <source>
        <dbReference type="SAM" id="Phobius"/>
    </source>
</evidence>
<feature type="transmembrane region" description="Helical" evidence="4">
    <location>
        <begin position="188"/>
        <end position="209"/>
    </location>
</feature>
<reference evidence="6 7" key="1">
    <citation type="submission" date="2019-03" db="EMBL/GenBank/DDBJ databases">
        <title>Genomic Encyclopedia of Type Strains, Phase IV (KMG-IV): sequencing the most valuable type-strain genomes for metagenomic binning, comparative biology and taxonomic classification.</title>
        <authorList>
            <person name="Goeker M."/>
        </authorList>
    </citation>
    <scope>NUCLEOTIDE SEQUENCE [LARGE SCALE GENOMIC DNA]</scope>
    <source>
        <strain evidence="6 7">DSM 26377</strain>
    </source>
</reference>
<dbReference type="PROSITE" id="PS50850">
    <property type="entry name" value="MFS"/>
    <property type="match status" value="1"/>
</dbReference>
<dbReference type="InterPro" id="IPR020846">
    <property type="entry name" value="MFS_dom"/>
</dbReference>
<feature type="transmembrane region" description="Helical" evidence="4">
    <location>
        <begin position="326"/>
        <end position="346"/>
    </location>
</feature>
<accession>A0A4R7PE12</accession>
<keyword evidence="3 4" id="KW-0472">Membrane</keyword>
<dbReference type="EMBL" id="SOBT01000008">
    <property type="protein sequence ID" value="TDU31781.1"/>
    <property type="molecule type" value="Genomic_DNA"/>
</dbReference>
<dbReference type="PANTHER" id="PTHR43129:SF1">
    <property type="entry name" value="FOSMIDOMYCIN RESISTANCE PROTEIN"/>
    <property type="match status" value="1"/>
</dbReference>
<keyword evidence="7" id="KW-1185">Reference proteome</keyword>
<feature type="transmembrane region" description="Helical" evidence="4">
    <location>
        <begin position="69"/>
        <end position="91"/>
    </location>
</feature>
<dbReference type="Proteomes" id="UP000295341">
    <property type="component" value="Unassembled WGS sequence"/>
</dbReference>
<dbReference type="Pfam" id="PF07690">
    <property type="entry name" value="MFS_1"/>
    <property type="match status" value="1"/>
</dbReference>
<dbReference type="Gene3D" id="1.20.1250.20">
    <property type="entry name" value="MFS general substrate transporter like domains"/>
    <property type="match status" value="2"/>
</dbReference>
<dbReference type="GO" id="GO:0022857">
    <property type="term" value="F:transmembrane transporter activity"/>
    <property type="evidence" value="ECO:0007669"/>
    <property type="project" value="InterPro"/>
</dbReference>
<feature type="transmembrane region" description="Helical" evidence="4">
    <location>
        <begin position="158"/>
        <end position="182"/>
    </location>
</feature>
<gene>
    <name evidence="6" type="ORF">DFR24_1163</name>
</gene>
<dbReference type="PANTHER" id="PTHR43129">
    <property type="entry name" value="FOSMIDOMYCIN RESISTANCE PROTEIN"/>
    <property type="match status" value="1"/>
</dbReference>
<dbReference type="SUPFAM" id="SSF103473">
    <property type="entry name" value="MFS general substrate transporter"/>
    <property type="match status" value="1"/>
</dbReference>
<keyword evidence="1 4" id="KW-0812">Transmembrane</keyword>
<feature type="transmembrane region" description="Helical" evidence="4">
    <location>
        <begin position="230"/>
        <end position="252"/>
    </location>
</feature>
<feature type="transmembrane region" description="Helical" evidence="4">
    <location>
        <begin position="272"/>
        <end position="290"/>
    </location>
</feature>
<name>A0A4R7PE12_9GAMM</name>
<evidence type="ECO:0000259" key="5">
    <source>
        <dbReference type="PROSITE" id="PS50850"/>
    </source>
</evidence>
<dbReference type="RefSeq" id="WP_133880342.1">
    <property type="nucleotide sequence ID" value="NZ_MWIN01000012.1"/>
</dbReference>
<dbReference type="InterPro" id="IPR036259">
    <property type="entry name" value="MFS_trans_sf"/>
</dbReference>
<feature type="transmembrane region" description="Helical" evidence="4">
    <location>
        <begin position="111"/>
        <end position="137"/>
    </location>
</feature>
<keyword evidence="2 4" id="KW-1133">Transmembrane helix</keyword>
<dbReference type="CDD" id="cd17478">
    <property type="entry name" value="MFS_FsR"/>
    <property type="match status" value="1"/>
</dbReference>
<evidence type="ECO:0000313" key="7">
    <source>
        <dbReference type="Proteomes" id="UP000295341"/>
    </source>
</evidence>
<feature type="transmembrane region" description="Helical" evidence="4">
    <location>
        <begin position="387"/>
        <end position="407"/>
    </location>
</feature>
<dbReference type="GO" id="GO:0005886">
    <property type="term" value="C:plasma membrane"/>
    <property type="evidence" value="ECO:0007669"/>
    <property type="project" value="TreeGrafter"/>
</dbReference>
<organism evidence="6 7">
    <name type="scientific">Panacagrimonas perspica</name>
    <dbReference type="NCBI Taxonomy" id="381431"/>
    <lineage>
        <taxon>Bacteria</taxon>
        <taxon>Pseudomonadati</taxon>
        <taxon>Pseudomonadota</taxon>
        <taxon>Gammaproteobacteria</taxon>
        <taxon>Nevskiales</taxon>
        <taxon>Nevskiaceae</taxon>
        <taxon>Panacagrimonas</taxon>
    </lineage>
</organism>